<reference evidence="1 2" key="1">
    <citation type="journal article" date="2008" name="Int. J. Syst. Evol. Microbiol.">
        <title>Amphritea japonica sp. nov. and Amphritea balenae sp. nov., isolated from the sediment adjacent to sperm whale carcasses off Kagoshima, Japan.</title>
        <authorList>
            <person name="Miyazaki M."/>
            <person name="Nogi Y."/>
            <person name="Fujiwara Y."/>
            <person name="Kawato M."/>
            <person name="Nagahama T."/>
            <person name="Kubokawa K."/>
            <person name="Horikoshi K."/>
        </authorList>
    </citation>
    <scope>NUCLEOTIDE SEQUENCE [LARGE SCALE GENOMIC DNA]</scope>
    <source>
        <strain evidence="1 2">ATCC BAA-1530</strain>
    </source>
</reference>
<dbReference type="RefSeq" id="WP_019620558.1">
    <property type="nucleotide sequence ID" value="NZ_AP014545.1"/>
</dbReference>
<proteinExistence type="predicted"/>
<dbReference type="Proteomes" id="UP000595663">
    <property type="component" value="Chromosome"/>
</dbReference>
<dbReference type="KEGG" id="ajp:AMJAP_2066"/>
<accession>A0A7R6STI7</accession>
<gene>
    <name evidence="1" type="ORF">AMJAP_2066</name>
</gene>
<dbReference type="AlphaFoldDB" id="A0A7R6STI7"/>
<organism evidence="1 2">
    <name type="scientific">Amphritea japonica ATCC BAA-1530</name>
    <dbReference type="NCBI Taxonomy" id="1278309"/>
    <lineage>
        <taxon>Bacteria</taxon>
        <taxon>Pseudomonadati</taxon>
        <taxon>Pseudomonadota</taxon>
        <taxon>Gammaproteobacteria</taxon>
        <taxon>Oceanospirillales</taxon>
        <taxon>Oceanospirillaceae</taxon>
        <taxon>Amphritea</taxon>
    </lineage>
</organism>
<protein>
    <submittedName>
        <fullName evidence="1">Uncharacterized protein</fullName>
    </submittedName>
</protein>
<keyword evidence="2" id="KW-1185">Reference proteome</keyword>
<evidence type="ECO:0000313" key="2">
    <source>
        <dbReference type="Proteomes" id="UP000595663"/>
    </source>
</evidence>
<name>A0A7R6STI7_9GAMM</name>
<sequence length="255" mass="27834">MRSILIVVLLIIGGLGAYLLLQQPQSAAPVGTPKQQPDELSRMAAERHIDNLTSKPEQIIEIGQANNFVTRDQLLQLPAGKATTTAGTEAIESGNATTFGVQLEQIGSPSQPQKKMLSVGQLPQADQIKLQELLNNPDTAADTLFYIHGVSDADKQGLWGIIQSGLIDTFARGIQLENRQISTDIPQVADERMANSTSSFLGSILDEKVKDTYVYNYAKGVLGHNPNLINPGQELIIVSFTQDELINIYNHFNKQ</sequence>
<evidence type="ECO:0000313" key="1">
    <source>
        <dbReference type="EMBL" id="BBB26657.1"/>
    </source>
</evidence>
<dbReference type="EMBL" id="AP014545">
    <property type="protein sequence ID" value="BBB26657.1"/>
    <property type="molecule type" value="Genomic_DNA"/>
</dbReference>
<dbReference type="OrthoDB" id="6117412at2"/>